<comment type="caution">
    <text evidence="2">The sequence shown here is derived from an EMBL/GenBank/DDBJ whole genome shotgun (WGS) entry which is preliminary data.</text>
</comment>
<protein>
    <submittedName>
        <fullName evidence="2">Prepilin-type N-terminal cleavage/methylation domain-containing protein</fullName>
    </submittedName>
</protein>
<evidence type="ECO:0000256" key="1">
    <source>
        <dbReference type="SAM" id="Phobius"/>
    </source>
</evidence>
<dbReference type="InterPro" id="IPR045584">
    <property type="entry name" value="Pilin-like"/>
</dbReference>
<dbReference type="AlphaFoldDB" id="A0A550JAM8"/>
<organism evidence="2 3">
    <name type="scientific">Trichloromonas acetexigens</name>
    <dbReference type="NCBI Taxonomy" id="38815"/>
    <lineage>
        <taxon>Bacteria</taxon>
        <taxon>Pseudomonadati</taxon>
        <taxon>Thermodesulfobacteriota</taxon>
        <taxon>Desulfuromonadia</taxon>
        <taxon>Desulfuromonadales</taxon>
        <taxon>Trichloromonadaceae</taxon>
        <taxon>Trichloromonas</taxon>
    </lineage>
</organism>
<evidence type="ECO:0000313" key="3">
    <source>
        <dbReference type="Proteomes" id="UP000317155"/>
    </source>
</evidence>
<keyword evidence="1" id="KW-1133">Transmembrane helix</keyword>
<dbReference type="EMBL" id="VJVV01000008">
    <property type="protein sequence ID" value="TRO80310.1"/>
    <property type="molecule type" value="Genomic_DNA"/>
</dbReference>
<accession>A0A550JAM8</accession>
<keyword evidence="1" id="KW-0812">Transmembrane</keyword>
<feature type="transmembrane region" description="Helical" evidence="1">
    <location>
        <begin position="12"/>
        <end position="33"/>
    </location>
</feature>
<dbReference type="Pfam" id="PF07963">
    <property type="entry name" value="N_methyl"/>
    <property type="match status" value="1"/>
</dbReference>
<dbReference type="Gene3D" id="3.30.700.10">
    <property type="entry name" value="Glycoprotein, Type 4 Pilin"/>
    <property type="match status" value="1"/>
</dbReference>
<dbReference type="NCBIfam" id="TIGR02532">
    <property type="entry name" value="IV_pilin_GFxxxE"/>
    <property type="match status" value="1"/>
</dbReference>
<dbReference type="InterPro" id="IPR012902">
    <property type="entry name" value="N_methyl_site"/>
</dbReference>
<proteinExistence type="predicted"/>
<dbReference type="RefSeq" id="WP_092058550.1">
    <property type="nucleotide sequence ID" value="NZ_FOJJ01000040.1"/>
</dbReference>
<reference evidence="2 3" key="1">
    <citation type="submission" date="2019-07" db="EMBL/GenBank/DDBJ databases">
        <title>Insights of Desulfuromonas acetexigens electromicrobiology.</title>
        <authorList>
            <person name="Katuri K."/>
            <person name="Sapireddy V."/>
            <person name="Shaw D.R."/>
            <person name="Saikaly P."/>
        </authorList>
    </citation>
    <scope>NUCLEOTIDE SEQUENCE [LARGE SCALE GENOMIC DNA]</scope>
    <source>
        <strain evidence="2 3">2873</strain>
    </source>
</reference>
<keyword evidence="1" id="KW-0472">Membrane</keyword>
<gene>
    <name evidence="2" type="ORF">FL622_11820</name>
</gene>
<dbReference type="OrthoDB" id="5398673at2"/>
<dbReference type="SUPFAM" id="SSF54523">
    <property type="entry name" value="Pili subunits"/>
    <property type="match status" value="1"/>
</dbReference>
<sequence>MYPKLLSDSSGFTLIEVLITLVIFAVGILGLALMQISAIKGNSVANRVTEAANIASDQIEQIFSWDYNDNRLEEDTNGTYTLTNGADQVADGHRLDAGGNYDIIWNVQENTPVADSKTVAVTVIWFDKGQSKALILSTIKTP</sequence>
<dbReference type="Proteomes" id="UP000317155">
    <property type="component" value="Unassembled WGS sequence"/>
</dbReference>
<evidence type="ECO:0000313" key="2">
    <source>
        <dbReference type="EMBL" id="TRO80310.1"/>
    </source>
</evidence>
<name>A0A550JAM8_9BACT</name>
<keyword evidence="3" id="KW-1185">Reference proteome</keyword>